<proteinExistence type="predicted"/>
<feature type="non-terminal residue" evidence="2">
    <location>
        <position position="76"/>
    </location>
</feature>
<keyword evidence="1" id="KW-0812">Transmembrane</keyword>
<evidence type="ECO:0000313" key="3">
    <source>
        <dbReference type="Proteomes" id="UP000054279"/>
    </source>
</evidence>
<name>A0A0C9URL1_SPHS4</name>
<protein>
    <submittedName>
        <fullName evidence="2">Uncharacterized protein</fullName>
    </submittedName>
</protein>
<evidence type="ECO:0000256" key="1">
    <source>
        <dbReference type="SAM" id="Phobius"/>
    </source>
</evidence>
<dbReference type="Proteomes" id="UP000054279">
    <property type="component" value="Unassembled WGS sequence"/>
</dbReference>
<evidence type="ECO:0000313" key="2">
    <source>
        <dbReference type="EMBL" id="KIJ27981.1"/>
    </source>
</evidence>
<organism evidence="2 3">
    <name type="scientific">Sphaerobolus stellatus (strain SS14)</name>
    <dbReference type="NCBI Taxonomy" id="990650"/>
    <lineage>
        <taxon>Eukaryota</taxon>
        <taxon>Fungi</taxon>
        <taxon>Dikarya</taxon>
        <taxon>Basidiomycota</taxon>
        <taxon>Agaricomycotina</taxon>
        <taxon>Agaricomycetes</taxon>
        <taxon>Phallomycetidae</taxon>
        <taxon>Geastrales</taxon>
        <taxon>Sphaerobolaceae</taxon>
        <taxon>Sphaerobolus</taxon>
    </lineage>
</organism>
<keyword evidence="1" id="KW-1133">Transmembrane helix</keyword>
<dbReference type="AlphaFoldDB" id="A0A0C9URL1"/>
<gene>
    <name evidence="2" type="ORF">M422DRAFT_37509</name>
</gene>
<accession>A0A0C9URL1</accession>
<dbReference type="EMBL" id="KN837319">
    <property type="protein sequence ID" value="KIJ27981.1"/>
    <property type="molecule type" value="Genomic_DNA"/>
</dbReference>
<dbReference type="HOGENOM" id="CLU_2661412_0_0_1"/>
<sequence>QNYGIYAIWFGNAFLWLTPRLAMEMEVNQAYPDSAPPIPNFYAAAKNYFIISLMVTLLLLYHMRSEPVSLHYMVCF</sequence>
<keyword evidence="1" id="KW-0472">Membrane</keyword>
<feature type="transmembrane region" description="Helical" evidence="1">
    <location>
        <begin position="41"/>
        <end position="61"/>
    </location>
</feature>
<reference evidence="2 3" key="1">
    <citation type="submission" date="2014-06" db="EMBL/GenBank/DDBJ databases">
        <title>Evolutionary Origins and Diversification of the Mycorrhizal Mutualists.</title>
        <authorList>
            <consortium name="DOE Joint Genome Institute"/>
            <consortium name="Mycorrhizal Genomics Consortium"/>
            <person name="Kohler A."/>
            <person name="Kuo A."/>
            <person name="Nagy L.G."/>
            <person name="Floudas D."/>
            <person name="Copeland A."/>
            <person name="Barry K.W."/>
            <person name="Cichocki N."/>
            <person name="Veneault-Fourrey C."/>
            <person name="LaButti K."/>
            <person name="Lindquist E.A."/>
            <person name="Lipzen A."/>
            <person name="Lundell T."/>
            <person name="Morin E."/>
            <person name="Murat C."/>
            <person name="Riley R."/>
            <person name="Ohm R."/>
            <person name="Sun H."/>
            <person name="Tunlid A."/>
            <person name="Henrissat B."/>
            <person name="Grigoriev I.V."/>
            <person name="Hibbett D.S."/>
            <person name="Martin F."/>
        </authorList>
    </citation>
    <scope>NUCLEOTIDE SEQUENCE [LARGE SCALE GENOMIC DNA]</scope>
    <source>
        <strain evidence="2 3">SS14</strain>
    </source>
</reference>
<keyword evidence="3" id="KW-1185">Reference proteome</keyword>